<sequence length="94" mass="10347">MFPYLMVRVPSPHFFNPCLPVSVPHSFKQVEVLRLSSSLGTNPGKDSCLASCMQGTEPAVAKSVLSQYSFEPAVAKSVLSQYSCGAFHSCYWRQ</sequence>
<dbReference type="HOGENOM" id="CLU_2389141_0_0_1"/>
<evidence type="ECO:0000313" key="2">
    <source>
        <dbReference type="Proteomes" id="UP000017836"/>
    </source>
</evidence>
<organism evidence="1 2">
    <name type="scientific">Amborella trichopoda</name>
    <dbReference type="NCBI Taxonomy" id="13333"/>
    <lineage>
        <taxon>Eukaryota</taxon>
        <taxon>Viridiplantae</taxon>
        <taxon>Streptophyta</taxon>
        <taxon>Embryophyta</taxon>
        <taxon>Tracheophyta</taxon>
        <taxon>Spermatophyta</taxon>
        <taxon>Magnoliopsida</taxon>
        <taxon>Amborellales</taxon>
        <taxon>Amborellaceae</taxon>
        <taxon>Amborella</taxon>
    </lineage>
</organism>
<gene>
    <name evidence="1" type="ORF">AMTR_s00041p00078050</name>
</gene>
<accession>W1Q089</accession>
<dbReference type="Proteomes" id="UP000017836">
    <property type="component" value="Unassembled WGS sequence"/>
</dbReference>
<name>W1Q089_AMBTC</name>
<reference evidence="2" key="1">
    <citation type="journal article" date="2013" name="Science">
        <title>The Amborella genome and the evolution of flowering plants.</title>
        <authorList>
            <consortium name="Amborella Genome Project"/>
        </authorList>
    </citation>
    <scope>NUCLEOTIDE SEQUENCE [LARGE SCALE GENOMIC DNA]</scope>
</reference>
<dbReference type="EMBL" id="KI392588">
    <property type="protein sequence ID" value="ERN13310.1"/>
    <property type="molecule type" value="Genomic_DNA"/>
</dbReference>
<dbReference type="AlphaFoldDB" id="W1Q089"/>
<keyword evidence="2" id="KW-1185">Reference proteome</keyword>
<proteinExistence type="predicted"/>
<dbReference type="Gramene" id="ERN13310">
    <property type="protein sequence ID" value="ERN13310"/>
    <property type="gene ID" value="AMTR_s00041p00078050"/>
</dbReference>
<protein>
    <submittedName>
        <fullName evidence="1">Uncharacterized protein</fullName>
    </submittedName>
</protein>
<evidence type="ECO:0000313" key="1">
    <source>
        <dbReference type="EMBL" id="ERN13310.1"/>
    </source>
</evidence>